<dbReference type="SUPFAM" id="SSF51261">
    <property type="entry name" value="Duplicated hybrid motif"/>
    <property type="match status" value="1"/>
</dbReference>
<feature type="region of interest" description="Disordered" evidence="3">
    <location>
        <begin position="224"/>
        <end position="279"/>
    </location>
</feature>
<evidence type="ECO:0000259" key="6">
    <source>
        <dbReference type="Pfam" id="PF24568"/>
    </source>
</evidence>
<dbReference type="RefSeq" id="WP_044923642.1">
    <property type="nucleotide sequence ID" value="NZ_CYXY01000010.1"/>
</dbReference>
<accession>A0A173T8W2</accession>
<dbReference type="Proteomes" id="UP000095553">
    <property type="component" value="Unassembled WGS sequence"/>
</dbReference>
<evidence type="ECO:0000256" key="2">
    <source>
        <dbReference type="SAM" id="Coils"/>
    </source>
</evidence>
<feature type="compositionally biased region" description="Polar residues" evidence="3">
    <location>
        <begin position="235"/>
        <end position="248"/>
    </location>
</feature>
<evidence type="ECO:0000313" key="8">
    <source>
        <dbReference type="Proteomes" id="UP000095553"/>
    </source>
</evidence>
<feature type="compositionally biased region" description="Low complexity" evidence="3">
    <location>
        <begin position="270"/>
        <end position="279"/>
    </location>
</feature>
<sequence length="409" mass="45311">MKRRYQAGIIMILISAMIASNLPMTTVFAAAKKQQVKQETKKLEEQSRKMQQEIKNLDEKMIKSNDAYEACQEKLISVQKQLKKTQQELKEAKASKEDQSRIMSKRIKFLYENGNMAYMEVIFEANNFQEFLKRADYVSKISKYDSNMFLQLQTTEDKIRMATKSLKQDYQNTKTLTAKAKTEKEKLDQAAAKKKSKLASYQKQLASDKELLAWFEAEEKRQEEMDLASAKDGNADNTTSKAQSEKNMTGSTASKNTTSKATTESKKETTTTTSPATTVSSGNLIWPVPSCHSISSGYGYRIHPVTGVRKLHAGIDIPCSTGTTIVAAASGTVVDAGYNAYNGNYLKISHGNGLETMYLHCSKLLVSSGARVSGGQTIAKSGATGMVSGAHLHFVVKKNGNYVNPQNYL</sequence>
<evidence type="ECO:0000256" key="3">
    <source>
        <dbReference type="SAM" id="MobiDB-lite"/>
    </source>
</evidence>
<protein>
    <submittedName>
        <fullName evidence="7">Septal ring factor</fullName>
    </submittedName>
</protein>
<dbReference type="CDD" id="cd12797">
    <property type="entry name" value="M23_peptidase"/>
    <property type="match status" value="1"/>
</dbReference>
<dbReference type="AlphaFoldDB" id="A0A173T8W2"/>
<dbReference type="InterPro" id="IPR050570">
    <property type="entry name" value="Cell_wall_metabolism_enzyme"/>
</dbReference>
<dbReference type="Pfam" id="PF01551">
    <property type="entry name" value="Peptidase_M23"/>
    <property type="match status" value="1"/>
</dbReference>
<evidence type="ECO:0000256" key="1">
    <source>
        <dbReference type="ARBA" id="ARBA00022729"/>
    </source>
</evidence>
<gene>
    <name evidence="7" type="primary">envC_2</name>
    <name evidence="7" type="ORF">ERS852571_01831</name>
</gene>
<organism evidence="7 8">
    <name type="scientific">Anaerostipes hadrus</name>
    <dbReference type="NCBI Taxonomy" id="649756"/>
    <lineage>
        <taxon>Bacteria</taxon>
        <taxon>Bacillati</taxon>
        <taxon>Bacillota</taxon>
        <taxon>Clostridia</taxon>
        <taxon>Lachnospirales</taxon>
        <taxon>Lachnospiraceae</taxon>
        <taxon>Anaerostipes</taxon>
    </lineage>
</organism>
<dbReference type="Pfam" id="PF24568">
    <property type="entry name" value="CC_PcsB"/>
    <property type="match status" value="1"/>
</dbReference>
<feature type="compositionally biased region" description="Low complexity" evidence="3">
    <location>
        <begin position="249"/>
        <end position="262"/>
    </location>
</feature>
<dbReference type="InterPro" id="IPR011055">
    <property type="entry name" value="Dup_hybrid_motif"/>
</dbReference>
<evidence type="ECO:0000313" key="7">
    <source>
        <dbReference type="EMBL" id="CUM98930.1"/>
    </source>
</evidence>
<dbReference type="GO" id="GO:0004222">
    <property type="term" value="F:metalloendopeptidase activity"/>
    <property type="evidence" value="ECO:0007669"/>
    <property type="project" value="TreeGrafter"/>
</dbReference>
<dbReference type="InterPro" id="IPR057309">
    <property type="entry name" value="PcsB_CC"/>
</dbReference>
<evidence type="ECO:0000256" key="4">
    <source>
        <dbReference type="SAM" id="SignalP"/>
    </source>
</evidence>
<feature type="coiled-coil region" evidence="2">
    <location>
        <begin position="29"/>
        <end position="102"/>
    </location>
</feature>
<feature type="domain" description="M23ase beta-sheet core" evidence="5">
    <location>
        <begin position="311"/>
        <end position="405"/>
    </location>
</feature>
<dbReference type="EMBL" id="CYXY01000010">
    <property type="protein sequence ID" value="CUM98930.1"/>
    <property type="molecule type" value="Genomic_DNA"/>
</dbReference>
<dbReference type="Gene3D" id="2.70.70.10">
    <property type="entry name" value="Glucose Permease (Domain IIA)"/>
    <property type="match status" value="1"/>
</dbReference>
<dbReference type="InterPro" id="IPR016047">
    <property type="entry name" value="M23ase_b-sheet_dom"/>
</dbReference>
<dbReference type="PANTHER" id="PTHR21666">
    <property type="entry name" value="PEPTIDASE-RELATED"/>
    <property type="match status" value="1"/>
</dbReference>
<evidence type="ECO:0000259" key="5">
    <source>
        <dbReference type="Pfam" id="PF01551"/>
    </source>
</evidence>
<feature type="signal peptide" evidence="4">
    <location>
        <begin position="1"/>
        <end position="29"/>
    </location>
</feature>
<feature type="chain" id="PRO_5008012164" evidence="4">
    <location>
        <begin position="30"/>
        <end position="409"/>
    </location>
</feature>
<feature type="domain" description="Peptidoglycan hydrolase PcsB coiled-coil" evidence="6">
    <location>
        <begin position="91"/>
        <end position="158"/>
    </location>
</feature>
<keyword evidence="1 4" id="KW-0732">Signal</keyword>
<dbReference type="Gene3D" id="6.10.250.3150">
    <property type="match status" value="1"/>
</dbReference>
<reference evidence="7 8" key="1">
    <citation type="submission" date="2015-09" db="EMBL/GenBank/DDBJ databases">
        <authorList>
            <consortium name="Pathogen Informatics"/>
        </authorList>
    </citation>
    <scope>NUCLEOTIDE SEQUENCE [LARGE SCALE GENOMIC DNA]</scope>
    <source>
        <strain evidence="7 8">2789STDY5834959</strain>
    </source>
</reference>
<proteinExistence type="predicted"/>
<dbReference type="PANTHER" id="PTHR21666:SF270">
    <property type="entry name" value="MUREIN HYDROLASE ACTIVATOR ENVC"/>
    <property type="match status" value="1"/>
</dbReference>
<name>A0A173T8W2_ANAHA</name>
<keyword evidence="2" id="KW-0175">Coiled coil</keyword>